<organism evidence="3 4">
    <name type="scientific">Tumidithrix elongata BACA0141</name>
    <dbReference type="NCBI Taxonomy" id="2716417"/>
    <lineage>
        <taxon>Bacteria</taxon>
        <taxon>Bacillati</taxon>
        <taxon>Cyanobacteriota</taxon>
        <taxon>Cyanophyceae</taxon>
        <taxon>Pseudanabaenales</taxon>
        <taxon>Pseudanabaenaceae</taxon>
        <taxon>Tumidithrix</taxon>
        <taxon>Tumidithrix elongata</taxon>
    </lineage>
</organism>
<reference evidence="3" key="1">
    <citation type="submission" date="2024-01" db="EMBL/GenBank/DDBJ databases">
        <title>Bank of Algae and Cyanobacteria of the Azores (BACA) strain genomes.</title>
        <authorList>
            <person name="Luz R."/>
            <person name="Cordeiro R."/>
            <person name="Fonseca A."/>
            <person name="Goncalves V."/>
        </authorList>
    </citation>
    <scope>NUCLEOTIDE SEQUENCE</scope>
    <source>
        <strain evidence="3">BACA0141</strain>
    </source>
</reference>
<keyword evidence="4" id="KW-1185">Reference proteome</keyword>
<evidence type="ECO:0000313" key="4">
    <source>
        <dbReference type="Proteomes" id="UP001333818"/>
    </source>
</evidence>
<dbReference type="EMBL" id="JAZBJZ010000098">
    <property type="protein sequence ID" value="MEE3718865.1"/>
    <property type="molecule type" value="Genomic_DNA"/>
</dbReference>
<dbReference type="SUPFAM" id="SSF55021">
    <property type="entry name" value="ACT-like"/>
    <property type="match status" value="1"/>
</dbReference>
<protein>
    <submittedName>
        <fullName evidence="3">NIL domain-containing protein</fullName>
    </submittedName>
</protein>
<dbReference type="InterPro" id="IPR045865">
    <property type="entry name" value="ACT-like_dom_sf"/>
</dbReference>
<gene>
    <name evidence="3" type="ORF">V2H45_19150</name>
</gene>
<sequence>MTQNSHNSESTSSSESHPDLLVIDDPSTPEDRRLTHKRIWLRIPKLYQKEPVISKLVSQHGITVNINSALLSSESKSDGWFELELRGTAQQIDSAIVYANELGIETVPDLGDRDEGW</sequence>
<feature type="domain" description="NIL" evidence="2">
    <location>
        <begin position="38"/>
        <end position="106"/>
    </location>
</feature>
<name>A0AAW9PV86_9CYAN</name>
<evidence type="ECO:0000313" key="3">
    <source>
        <dbReference type="EMBL" id="MEE3718865.1"/>
    </source>
</evidence>
<dbReference type="Gene3D" id="3.30.70.260">
    <property type="match status" value="1"/>
</dbReference>
<dbReference type="Pfam" id="PF09383">
    <property type="entry name" value="NIL"/>
    <property type="match status" value="1"/>
</dbReference>
<proteinExistence type="predicted"/>
<dbReference type="InterPro" id="IPR018449">
    <property type="entry name" value="NIL_domain"/>
</dbReference>
<evidence type="ECO:0000256" key="1">
    <source>
        <dbReference type="SAM" id="MobiDB-lite"/>
    </source>
</evidence>
<feature type="region of interest" description="Disordered" evidence="1">
    <location>
        <begin position="1"/>
        <end position="30"/>
    </location>
</feature>
<evidence type="ECO:0000259" key="2">
    <source>
        <dbReference type="Pfam" id="PF09383"/>
    </source>
</evidence>
<comment type="caution">
    <text evidence="3">The sequence shown here is derived from an EMBL/GenBank/DDBJ whole genome shotgun (WGS) entry which is preliminary data.</text>
</comment>
<dbReference type="Proteomes" id="UP001333818">
    <property type="component" value="Unassembled WGS sequence"/>
</dbReference>
<accession>A0AAW9PV86</accession>
<dbReference type="AlphaFoldDB" id="A0AAW9PV86"/>
<feature type="compositionally biased region" description="Low complexity" evidence="1">
    <location>
        <begin position="1"/>
        <end position="15"/>
    </location>
</feature>
<dbReference type="RefSeq" id="WP_330485301.1">
    <property type="nucleotide sequence ID" value="NZ_JAZBJZ010000098.1"/>
</dbReference>